<keyword evidence="14 16" id="KW-0009">Actin-binding</keyword>
<dbReference type="Pfam" id="PF08766">
    <property type="entry name" value="DEK_C"/>
    <property type="match status" value="1"/>
</dbReference>
<feature type="domain" description="Cytochrome b5 heme-binding" evidence="19">
    <location>
        <begin position="987"/>
        <end position="1100"/>
    </location>
</feature>
<evidence type="ECO:0000256" key="13">
    <source>
        <dbReference type="ARBA" id="ARBA00023180"/>
    </source>
</evidence>
<dbReference type="SUPFAM" id="SSF52540">
    <property type="entry name" value="P-loop containing nucleoside triphosphate hydrolases"/>
    <property type="match status" value="1"/>
</dbReference>
<dbReference type="GO" id="GO:0005524">
    <property type="term" value="F:ATP binding"/>
    <property type="evidence" value="ECO:0007669"/>
    <property type="project" value="UniProtKB-UniRule"/>
</dbReference>
<feature type="transmembrane region" description="Helical" evidence="18">
    <location>
        <begin position="1686"/>
        <end position="1709"/>
    </location>
</feature>
<evidence type="ECO:0000256" key="9">
    <source>
        <dbReference type="ARBA" id="ARBA00022989"/>
    </source>
</evidence>
<evidence type="ECO:0000256" key="12">
    <source>
        <dbReference type="ARBA" id="ARBA00023175"/>
    </source>
</evidence>
<feature type="region of interest" description="Disordered" evidence="17">
    <location>
        <begin position="791"/>
        <end position="819"/>
    </location>
</feature>
<dbReference type="GO" id="GO:0005886">
    <property type="term" value="C:plasma membrane"/>
    <property type="evidence" value="ECO:0007669"/>
    <property type="project" value="UniProtKB-SubCell"/>
</dbReference>
<dbReference type="Gene3D" id="3.10.120.10">
    <property type="entry name" value="Cytochrome b5-like heme/steroid binding domain"/>
    <property type="match status" value="1"/>
</dbReference>
<keyword evidence="6 18" id="KW-0812">Transmembrane</keyword>
<dbReference type="InterPro" id="IPR036400">
    <property type="entry name" value="Cyt_B5-like_heme/steroid_sf"/>
</dbReference>
<keyword evidence="4" id="KW-0328">Glycosyltransferase</keyword>
<dbReference type="InterPro" id="IPR004835">
    <property type="entry name" value="Chitin_synth"/>
</dbReference>
<evidence type="ECO:0000256" key="15">
    <source>
        <dbReference type="ARBA" id="ARBA00048014"/>
    </source>
</evidence>
<dbReference type="Gene3D" id="1.10.10.820">
    <property type="match status" value="1"/>
</dbReference>
<keyword evidence="23" id="KW-1185">Reference proteome</keyword>
<dbReference type="CDD" id="cd14879">
    <property type="entry name" value="MYSc_Myo17"/>
    <property type="match status" value="1"/>
</dbReference>
<dbReference type="PANTHER" id="PTHR22914:SF13">
    <property type="entry name" value="CHITIN SYNTHASE"/>
    <property type="match status" value="1"/>
</dbReference>
<evidence type="ECO:0000256" key="2">
    <source>
        <dbReference type="ARBA" id="ARBA00012543"/>
    </source>
</evidence>
<dbReference type="GO" id="GO:0016459">
    <property type="term" value="C:myosin complex"/>
    <property type="evidence" value="ECO:0007669"/>
    <property type="project" value="UniProtKB-KW"/>
</dbReference>
<feature type="transmembrane region" description="Helical" evidence="18">
    <location>
        <begin position="959"/>
        <end position="978"/>
    </location>
</feature>
<feature type="domain" description="Myosin motor" evidence="20">
    <location>
        <begin position="15"/>
        <end position="713"/>
    </location>
</feature>
<evidence type="ECO:0000259" key="21">
    <source>
        <dbReference type="PROSITE" id="PS51998"/>
    </source>
</evidence>
<dbReference type="SUPFAM" id="SSF55856">
    <property type="entry name" value="Cytochrome b5-like heme/steroid binding domain"/>
    <property type="match status" value="1"/>
</dbReference>
<feature type="region of interest" description="Actin-binding" evidence="16">
    <location>
        <begin position="672"/>
        <end position="694"/>
    </location>
</feature>
<comment type="subcellular location">
    <subcellularLocation>
        <location evidence="1">Cell membrane</location>
        <topology evidence="1">Multi-pass membrane protein</topology>
    </subcellularLocation>
</comment>
<keyword evidence="13" id="KW-0325">Glycoprotein</keyword>
<gene>
    <name evidence="22" type="ORF">BDV98DRAFT_536056</name>
</gene>
<dbReference type="InterPro" id="IPR001199">
    <property type="entry name" value="Cyt_B5-like_heme/steroid-bd"/>
</dbReference>
<dbReference type="InterPro" id="IPR029044">
    <property type="entry name" value="Nucleotide-diphossugar_trans"/>
</dbReference>
<evidence type="ECO:0000256" key="10">
    <source>
        <dbReference type="ARBA" id="ARBA00023123"/>
    </source>
</evidence>
<dbReference type="SMART" id="SM01117">
    <property type="entry name" value="Cyt-b5"/>
    <property type="match status" value="2"/>
</dbReference>
<dbReference type="GO" id="GO:0004100">
    <property type="term" value="F:chitin synthase activity"/>
    <property type="evidence" value="ECO:0007669"/>
    <property type="project" value="UniProtKB-EC"/>
</dbReference>
<feature type="region of interest" description="Disordered" evidence="17">
    <location>
        <begin position="884"/>
        <end position="907"/>
    </location>
</feature>
<proteinExistence type="inferred from homology"/>
<accession>A0A5C3Q3X2</accession>
<dbReference type="Gene3D" id="3.90.550.10">
    <property type="entry name" value="Spore Coat Polysaccharide Biosynthesis Protein SpsA, Chain A"/>
    <property type="match status" value="1"/>
</dbReference>
<feature type="transmembrane region" description="Helical" evidence="18">
    <location>
        <begin position="1661"/>
        <end position="1679"/>
    </location>
</feature>
<feature type="compositionally biased region" description="Polar residues" evidence="17">
    <location>
        <begin position="1791"/>
        <end position="1800"/>
    </location>
</feature>
<evidence type="ECO:0000256" key="5">
    <source>
        <dbReference type="ARBA" id="ARBA00022679"/>
    </source>
</evidence>
<keyword evidence="10 16" id="KW-0518">Myosin</keyword>
<feature type="compositionally biased region" description="Basic and acidic residues" evidence="17">
    <location>
        <begin position="791"/>
        <end position="800"/>
    </location>
</feature>
<evidence type="ECO:0000313" key="22">
    <source>
        <dbReference type="EMBL" id="TFK96805.1"/>
    </source>
</evidence>
<dbReference type="GO" id="GO:0006031">
    <property type="term" value="P:chitin biosynthetic process"/>
    <property type="evidence" value="ECO:0007669"/>
    <property type="project" value="TreeGrafter"/>
</dbReference>
<dbReference type="GO" id="GO:0003779">
    <property type="term" value="F:actin binding"/>
    <property type="evidence" value="ECO:0007669"/>
    <property type="project" value="UniProtKB-KW"/>
</dbReference>
<dbReference type="SUPFAM" id="SSF109715">
    <property type="entry name" value="DEK C-terminal domain"/>
    <property type="match status" value="1"/>
</dbReference>
<dbReference type="InterPro" id="IPR014876">
    <property type="entry name" value="DEK_C"/>
</dbReference>
<feature type="region of interest" description="Disordered" evidence="17">
    <location>
        <begin position="834"/>
        <end position="870"/>
    </location>
</feature>
<evidence type="ECO:0000256" key="4">
    <source>
        <dbReference type="ARBA" id="ARBA00022676"/>
    </source>
</evidence>
<evidence type="ECO:0000256" key="8">
    <source>
        <dbReference type="ARBA" id="ARBA00022840"/>
    </source>
</evidence>
<evidence type="ECO:0000256" key="11">
    <source>
        <dbReference type="ARBA" id="ARBA00023136"/>
    </source>
</evidence>
<sequence>MAANTAISSGDLVDLVSSSGTTTIYPNDDAILSVLQARFRADLPYTRIGSSSLVVVNPYKTLASVNDVSAREYEERSYRDTSLPMADSPRPLQPHVYDLAARMYLMMRRRNESQALVSRGITGSGKTSTQKLLLTQLLRLSTYTKKDARLAEQIKALSPVLSAFGNAKTLMNPNATRHVQYTELHFSNTDKGQIVGAKVVAFGLDKSRLTRLAHEERSFHVFYQLLAGATPQERDALGLEDASDYALLASSGCYRLPSGPFSDDSIGMDELRGCMRTLGFKAKHISSIFDLLATILLLGNIQFSDGDFHTVSAFVVNPPVLDQAARRLGISSEDLTQVLTNKTSYVRKELYTVLLNAEQSSAQRDRFVKDLYSILFAYVVETANMRIAPPPPSDDPESPSPSTSQIVILDHAGYQTRGASGTSSMALYGGQQPLISAHGNNGFEEFCINFTDELVHSYTIRHVFEDNVGFSAQMTADGVTLPSVAIMDNSACVELLRGAQLNERALRKPGGLLGVLNKAASSYKSGKGGERRDEDMLQELVSKFGVHASFVASAASSRAGSFGINHYAGPCTYDVKDFVERDTDLVDAAFVSLLRASASPFLGRLFSGPSFAVEHHAVDQNTIVQAQVSSRPLRPPTPIAYPDGSVNPESEELIPLDPNRTYPVTIQTNCVLSSLLSNMDSAKLWSLSCIRPNDSTSPNSFDKRRVKSQIRALLLPDFVSRRSAVGDMVVGCTFSEFCERYVPTMRGSEEERITQCARSNGWREGGDYVIGNGRVWLGYGAWKIAEDGLRGGEGVEDKEGSVFAGEGEDSQHLYAPESRYGGYDESADNLLAAQRGTSYGPGGGGGGNSPYGGGGLSTPGAQSSTRDFGDDQGVGAWGGDYASKEGGGLEGKGEEPNDGFVSKETSASTAVEEIPSSRSRRFWVALTWVMTWYVPNIALKHIGRMKRPDIRMAWREKLAICLLIFWFNGLVIFWIVGLPKVLCPDYDKAWNFREVATHQGEDDWYAIVQGKVYDFTKFVGGDHSSRFTNIASNTEDILEQLAGQDLTNYFPPPLSVACPDLVTDSSLELMNKNFTAQPGTAVHKSGPRSQWANTELGDIDWYRDVFQPRIKDFSKGPLVWNWKDIQEQANEDGVEKYAPFFLSIWAVFDRNLYDLTDYFWTISQNTASMDQYAFLDDKVTDLFQEQKGKDITEDLDKARERMSQLDWDRNYACLNNMFYVGTLDFREEARCTAAPILLVVFAAIIMGAMGIKFLAALQLGGKSHPELQDKFVLCQVPCYTEGEDSLRRTIDSLAALNYDDKRKLIFIICDGNIIGSGNDRTTPRITLDILGVDPKLDPEPLLFKSVGEGSKALNYGKVYSGLYEFEGHVVPYMVIVKVGKPTERSKPGNRGKRDSQILVMHYLNRVHFDAPMSPLELEIYHQMRNVIGIDPAFYEYIFTIDADTTVTPESLNRLVAASADDQRIIGICGETKLLNPEESWWTMIQVYEYYLSHHMSKAFESLFGSVTCLPGCFTLYRIRTADKGRPIIISSRVIDEYSEPNVDTLHKKNLFSLGEDRFLTTLLMKHFPTFKTKFRGDAIAHTVAPDSWRILFSQRRRWINSTIHNLCELVLLPELFGFCCFSMRFFVFLDLLSTLILPATVVYLAYLIITVATGSGPLPTLAIIMIALVYGLQAIIFILKREFMLIGWMVVYILSYPVYSFFLPIYSFWCMDEFGWGNTRLVIGEGKDKKVVVSDDDKFDESMIPLKKFSEYEAETWENGSNKHSDETGYQQPTMRSARGPGSVAKDGSPRSYTQASQSGDYFRDTNAMSQKMGPMSHPNHSQSNLSHHGEMGMPMQPAQHMPYQLPFMPFAGGPGSAAGSDYGGGGQMQMQPGMMGPMGYQHSGPMGYQHSGPMGYQNTGSMYGIPQMGPIGPMMHPTHTGGSFGGSQGGFAPPVMPGAGGGNQASRMSTFSLATTVNLGGPNMSTNPTEEELFTALRNYLGTQDLMSVTKKTAREAIAAKFPKADLSTRKEFLNLSIDQILSSQ</sequence>
<dbReference type="InterPro" id="IPR027417">
    <property type="entry name" value="P-loop_NTPase"/>
</dbReference>
<dbReference type="EC" id="2.4.1.16" evidence="2"/>
<evidence type="ECO:0000256" key="7">
    <source>
        <dbReference type="ARBA" id="ARBA00022741"/>
    </source>
</evidence>
<dbReference type="InterPro" id="IPR036961">
    <property type="entry name" value="Kinesin_motor_dom_sf"/>
</dbReference>
<dbReference type="PRINTS" id="PR00193">
    <property type="entry name" value="MYOSINHEAVY"/>
</dbReference>
<feature type="transmembrane region" description="Helical" evidence="18">
    <location>
        <begin position="922"/>
        <end position="939"/>
    </location>
</feature>
<evidence type="ECO:0000313" key="23">
    <source>
        <dbReference type="Proteomes" id="UP000305067"/>
    </source>
</evidence>
<dbReference type="PROSITE" id="PS51456">
    <property type="entry name" value="MYOSIN_MOTOR"/>
    <property type="match status" value="1"/>
</dbReference>
<dbReference type="SMART" id="SM00242">
    <property type="entry name" value="MYSc"/>
    <property type="match status" value="1"/>
</dbReference>
<evidence type="ECO:0000256" key="18">
    <source>
        <dbReference type="SAM" id="Phobius"/>
    </source>
</evidence>
<dbReference type="Proteomes" id="UP000305067">
    <property type="component" value="Unassembled WGS sequence"/>
</dbReference>
<keyword evidence="8 16" id="KW-0067">ATP-binding</keyword>
<dbReference type="SUPFAM" id="SSF53448">
    <property type="entry name" value="Nucleotide-diphospho-sugar transferases"/>
    <property type="match status" value="1"/>
</dbReference>
<evidence type="ECO:0000259" key="20">
    <source>
        <dbReference type="PROSITE" id="PS51456"/>
    </source>
</evidence>
<dbReference type="GO" id="GO:0031505">
    <property type="term" value="P:fungal-type cell wall organization"/>
    <property type="evidence" value="ECO:0007669"/>
    <property type="project" value="TreeGrafter"/>
</dbReference>
<feature type="binding site" evidence="16">
    <location>
        <begin position="120"/>
        <end position="127"/>
    </location>
    <ligand>
        <name>ATP</name>
        <dbReference type="ChEBI" id="CHEBI:30616"/>
    </ligand>
</feature>
<keyword evidence="5" id="KW-0808">Transferase</keyword>
<comment type="catalytic activity">
    <reaction evidence="15">
        <text>[(1-&gt;4)-N-acetyl-beta-D-glucosaminyl](n) + UDP-N-acetyl-alpha-D-glucosamine = [(1-&gt;4)-N-acetyl-beta-D-glucosaminyl](n+1) + UDP + H(+)</text>
        <dbReference type="Rhea" id="RHEA:16637"/>
        <dbReference type="Rhea" id="RHEA-COMP:9593"/>
        <dbReference type="Rhea" id="RHEA-COMP:9595"/>
        <dbReference type="ChEBI" id="CHEBI:15378"/>
        <dbReference type="ChEBI" id="CHEBI:17029"/>
        <dbReference type="ChEBI" id="CHEBI:57705"/>
        <dbReference type="ChEBI" id="CHEBI:58223"/>
        <dbReference type="EC" id="2.4.1.16"/>
    </reaction>
</comment>
<dbReference type="Gene3D" id="1.10.10.60">
    <property type="entry name" value="Homeodomain-like"/>
    <property type="match status" value="1"/>
</dbReference>
<organism evidence="22 23">
    <name type="scientific">Pterulicium gracile</name>
    <dbReference type="NCBI Taxonomy" id="1884261"/>
    <lineage>
        <taxon>Eukaryota</taxon>
        <taxon>Fungi</taxon>
        <taxon>Dikarya</taxon>
        <taxon>Basidiomycota</taxon>
        <taxon>Agaricomycotina</taxon>
        <taxon>Agaricomycetes</taxon>
        <taxon>Agaricomycetidae</taxon>
        <taxon>Agaricales</taxon>
        <taxon>Pleurotineae</taxon>
        <taxon>Pterulaceae</taxon>
        <taxon>Pterulicium</taxon>
    </lineage>
</organism>
<dbReference type="EMBL" id="ML178854">
    <property type="protein sequence ID" value="TFK96805.1"/>
    <property type="molecule type" value="Genomic_DNA"/>
</dbReference>
<keyword evidence="7 16" id="KW-0547">Nucleotide-binding</keyword>
<evidence type="ECO:0000256" key="14">
    <source>
        <dbReference type="ARBA" id="ARBA00023203"/>
    </source>
</evidence>
<evidence type="ECO:0000256" key="16">
    <source>
        <dbReference type="PROSITE-ProRule" id="PRU00782"/>
    </source>
</evidence>
<feature type="domain" description="DEK-C" evidence="21">
    <location>
        <begin position="1968"/>
        <end position="2024"/>
    </location>
</feature>
<dbReference type="Pfam" id="PF03142">
    <property type="entry name" value="Chitin_synth_2"/>
    <property type="match status" value="1"/>
</dbReference>
<feature type="region of interest" description="Disordered" evidence="17">
    <location>
        <begin position="1757"/>
        <end position="1827"/>
    </location>
</feature>
<keyword evidence="3" id="KW-1003">Cell membrane</keyword>
<feature type="transmembrane region" description="Helical" evidence="18">
    <location>
        <begin position="1233"/>
        <end position="1255"/>
    </location>
</feature>
<evidence type="ECO:0000259" key="19">
    <source>
        <dbReference type="PROSITE" id="PS50255"/>
    </source>
</evidence>
<reference evidence="22 23" key="1">
    <citation type="journal article" date="2019" name="Nat. Ecol. Evol.">
        <title>Megaphylogeny resolves global patterns of mushroom evolution.</title>
        <authorList>
            <person name="Varga T."/>
            <person name="Krizsan K."/>
            <person name="Foldi C."/>
            <person name="Dima B."/>
            <person name="Sanchez-Garcia M."/>
            <person name="Sanchez-Ramirez S."/>
            <person name="Szollosi G.J."/>
            <person name="Szarkandi J.G."/>
            <person name="Papp V."/>
            <person name="Albert L."/>
            <person name="Andreopoulos W."/>
            <person name="Angelini C."/>
            <person name="Antonin V."/>
            <person name="Barry K.W."/>
            <person name="Bougher N.L."/>
            <person name="Buchanan P."/>
            <person name="Buyck B."/>
            <person name="Bense V."/>
            <person name="Catcheside P."/>
            <person name="Chovatia M."/>
            <person name="Cooper J."/>
            <person name="Damon W."/>
            <person name="Desjardin D."/>
            <person name="Finy P."/>
            <person name="Geml J."/>
            <person name="Haridas S."/>
            <person name="Hughes K."/>
            <person name="Justo A."/>
            <person name="Karasinski D."/>
            <person name="Kautmanova I."/>
            <person name="Kiss B."/>
            <person name="Kocsube S."/>
            <person name="Kotiranta H."/>
            <person name="LaButti K.M."/>
            <person name="Lechner B.E."/>
            <person name="Liimatainen K."/>
            <person name="Lipzen A."/>
            <person name="Lukacs Z."/>
            <person name="Mihaltcheva S."/>
            <person name="Morgado L.N."/>
            <person name="Niskanen T."/>
            <person name="Noordeloos M.E."/>
            <person name="Ohm R.A."/>
            <person name="Ortiz-Santana B."/>
            <person name="Ovrebo C."/>
            <person name="Racz N."/>
            <person name="Riley R."/>
            <person name="Savchenko A."/>
            <person name="Shiryaev A."/>
            <person name="Soop K."/>
            <person name="Spirin V."/>
            <person name="Szebenyi C."/>
            <person name="Tomsovsky M."/>
            <person name="Tulloss R.E."/>
            <person name="Uehling J."/>
            <person name="Grigoriev I.V."/>
            <person name="Vagvolgyi C."/>
            <person name="Papp T."/>
            <person name="Martin F.M."/>
            <person name="Miettinen O."/>
            <person name="Hibbett D.S."/>
            <person name="Nagy L.G."/>
        </authorList>
    </citation>
    <scope>NUCLEOTIDE SEQUENCE [LARGE SCALE GENOMIC DNA]</scope>
    <source>
        <strain evidence="22 23">CBS 309.79</strain>
    </source>
</reference>
<dbReference type="InterPro" id="IPR001609">
    <property type="entry name" value="Myosin_head_motor_dom-like"/>
</dbReference>
<dbReference type="Pfam" id="PF00063">
    <property type="entry name" value="Myosin_head"/>
    <property type="match status" value="2"/>
</dbReference>
<evidence type="ECO:0000256" key="17">
    <source>
        <dbReference type="SAM" id="MobiDB-lite"/>
    </source>
</evidence>
<feature type="transmembrane region" description="Helical" evidence="18">
    <location>
        <begin position="1625"/>
        <end position="1649"/>
    </location>
</feature>
<dbReference type="PROSITE" id="PS51998">
    <property type="entry name" value="DEK_C"/>
    <property type="match status" value="1"/>
</dbReference>
<protein>
    <recommendedName>
        <fullName evidence="2">chitin synthase</fullName>
        <ecNumber evidence="2">2.4.1.16</ecNumber>
    </recommendedName>
</protein>
<keyword evidence="12 16" id="KW-0505">Motor protein</keyword>
<evidence type="ECO:0000256" key="3">
    <source>
        <dbReference type="ARBA" id="ARBA00022475"/>
    </source>
</evidence>
<dbReference type="PROSITE" id="PS50255">
    <property type="entry name" value="CYTOCHROME_B5_2"/>
    <property type="match status" value="1"/>
</dbReference>
<evidence type="ECO:0000256" key="6">
    <source>
        <dbReference type="ARBA" id="ARBA00022692"/>
    </source>
</evidence>
<dbReference type="PANTHER" id="PTHR22914">
    <property type="entry name" value="CHITIN SYNTHASE"/>
    <property type="match status" value="1"/>
</dbReference>
<dbReference type="Gene3D" id="3.40.850.10">
    <property type="entry name" value="Kinesin motor domain"/>
    <property type="match status" value="1"/>
</dbReference>
<evidence type="ECO:0000256" key="1">
    <source>
        <dbReference type="ARBA" id="ARBA00004651"/>
    </source>
</evidence>
<dbReference type="InterPro" id="IPR036037">
    <property type="entry name" value="MYSc_Myo17"/>
</dbReference>
<feature type="compositionally biased region" description="Gly residues" evidence="17">
    <location>
        <begin position="839"/>
        <end position="857"/>
    </location>
</feature>
<dbReference type="GO" id="GO:0003774">
    <property type="term" value="F:cytoskeletal motor activity"/>
    <property type="evidence" value="ECO:0007669"/>
    <property type="project" value="UniProtKB-UniRule"/>
</dbReference>
<comment type="similarity">
    <text evidence="16">Belongs to the TRAFAC class myosin-kinesin ATPase superfamily. Myosin family.</text>
</comment>
<name>A0A5C3Q3X2_9AGAR</name>
<dbReference type="GO" id="GO:0030428">
    <property type="term" value="C:cell septum"/>
    <property type="evidence" value="ECO:0007669"/>
    <property type="project" value="TreeGrafter"/>
</dbReference>
<dbReference type="OrthoDB" id="370884at2759"/>
<dbReference type="Gene3D" id="1.20.58.530">
    <property type="match status" value="1"/>
</dbReference>
<keyword evidence="9 18" id="KW-1133">Transmembrane helix</keyword>
<dbReference type="Gene3D" id="1.20.120.720">
    <property type="entry name" value="Myosin VI head, motor domain, U50 subdomain"/>
    <property type="match status" value="1"/>
</dbReference>
<keyword evidence="11 18" id="KW-0472">Membrane</keyword>
<dbReference type="STRING" id="1884261.A0A5C3Q3X2"/>
<dbReference type="Pfam" id="PF00173">
    <property type="entry name" value="Cyt-b5"/>
    <property type="match status" value="1"/>
</dbReference>